<evidence type="ECO:0000313" key="2">
    <source>
        <dbReference type="EnsemblMetazoa" id="AQUA014178-PA"/>
    </source>
</evidence>
<keyword evidence="3" id="KW-1185">Reference proteome</keyword>
<organism evidence="2 3">
    <name type="scientific">Anopheles quadriannulatus</name>
    <name type="common">Mosquito</name>
    <dbReference type="NCBI Taxonomy" id="34691"/>
    <lineage>
        <taxon>Eukaryota</taxon>
        <taxon>Metazoa</taxon>
        <taxon>Ecdysozoa</taxon>
        <taxon>Arthropoda</taxon>
        <taxon>Hexapoda</taxon>
        <taxon>Insecta</taxon>
        <taxon>Pterygota</taxon>
        <taxon>Neoptera</taxon>
        <taxon>Endopterygota</taxon>
        <taxon>Diptera</taxon>
        <taxon>Nematocera</taxon>
        <taxon>Culicoidea</taxon>
        <taxon>Culicidae</taxon>
        <taxon>Anophelinae</taxon>
        <taxon>Anopheles</taxon>
    </lineage>
</organism>
<evidence type="ECO:0000313" key="3">
    <source>
        <dbReference type="Proteomes" id="UP000076407"/>
    </source>
</evidence>
<feature type="region of interest" description="Disordered" evidence="1">
    <location>
        <begin position="1"/>
        <end position="48"/>
    </location>
</feature>
<dbReference type="VEuPathDB" id="VectorBase:AQUA014178"/>
<proteinExistence type="predicted"/>
<feature type="compositionally biased region" description="Basic residues" evidence="1">
    <location>
        <begin position="11"/>
        <end position="20"/>
    </location>
</feature>
<protein>
    <submittedName>
        <fullName evidence="2">Uncharacterized protein</fullName>
    </submittedName>
</protein>
<sequence length="56" mass="6714">MKLKSYPIQKIKQKKNKSKRSAGLVLNREDNGSWQKRKQFKRQKTHSTHYAQIVMI</sequence>
<feature type="compositionally biased region" description="Basic residues" evidence="1">
    <location>
        <begin position="35"/>
        <end position="47"/>
    </location>
</feature>
<dbReference type="Proteomes" id="UP000076407">
    <property type="component" value="Unassembled WGS sequence"/>
</dbReference>
<evidence type="ECO:0000256" key="1">
    <source>
        <dbReference type="SAM" id="MobiDB-lite"/>
    </source>
</evidence>
<dbReference type="AlphaFoldDB" id="A0A182XQP1"/>
<name>A0A182XQP1_ANOQN</name>
<reference evidence="2" key="1">
    <citation type="submission" date="2020-05" db="UniProtKB">
        <authorList>
            <consortium name="EnsemblMetazoa"/>
        </authorList>
    </citation>
    <scope>IDENTIFICATION</scope>
    <source>
        <strain evidence="2">SANGQUA</strain>
    </source>
</reference>
<dbReference type="EnsemblMetazoa" id="AQUA014178-RA">
    <property type="protein sequence ID" value="AQUA014178-PA"/>
    <property type="gene ID" value="AQUA014178"/>
</dbReference>
<accession>A0A182XQP1</accession>